<dbReference type="AlphaFoldDB" id="A0A0J9BVC4"/>
<evidence type="ECO:0000259" key="4">
    <source>
        <dbReference type="PROSITE" id="PS50893"/>
    </source>
</evidence>
<dbReference type="InterPro" id="IPR027417">
    <property type="entry name" value="P-loop_NTPase"/>
</dbReference>
<name>A0A0J9BVC4_9FIRM</name>
<dbReference type="InterPro" id="IPR017871">
    <property type="entry name" value="ABC_transporter-like_CS"/>
</dbReference>
<evidence type="ECO:0000256" key="2">
    <source>
        <dbReference type="ARBA" id="ARBA00022741"/>
    </source>
</evidence>
<sequence length="252" mass="27900">MVQLKVEGVSKSFDGEPVIQDISIELNKGELVSLLGISGGGKTTLFNIIAGLSTPDKGRVLMEGEDITGCPGRVSYMLQKDLLFPFRTIEDNVALPLIIKGMKKKEARQEAGGYFAQFGLEGTQKKYPAQLSGGMRQRAALLRTYLFSGSVALLDEPFSALDMLTKQSVHSWYLNVLEQIRLSTLFITHDIDEAVLLSDRIYLLTGKPGRITGEIVVREPKPRSGDFHVTEAFLEYKKCILNHLKEHSEAAL</sequence>
<dbReference type="CDD" id="cd03293">
    <property type="entry name" value="ABC_NrtD_SsuB_transporters"/>
    <property type="match status" value="1"/>
</dbReference>
<dbReference type="SUPFAM" id="SSF52540">
    <property type="entry name" value="P-loop containing nucleoside triphosphate hydrolases"/>
    <property type="match status" value="1"/>
</dbReference>
<evidence type="ECO:0000313" key="5">
    <source>
        <dbReference type="EMBL" id="KMW16106.1"/>
    </source>
</evidence>
<dbReference type="GeneID" id="93163892"/>
<dbReference type="OrthoDB" id="9801958at2"/>
<dbReference type="Pfam" id="PF00005">
    <property type="entry name" value="ABC_tran"/>
    <property type="match status" value="1"/>
</dbReference>
<dbReference type="PANTHER" id="PTHR42788">
    <property type="entry name" value="TAURINE IMPORT ATP-BINDING PROTEIN-RELATED"/>
    <property type="match status" value="1"/>
</dbReference>
<keyword evidence="3" id="KW-0067">ATP-binding</keyword>
<gene>
    <name evidence="5" type="ORF">HMPREF9470_04544</name>
</gene>
<dbReference type="Proteomes" id="UP000037392">
    <property type="component" value="Unassembled WGS sequence"/>
</dbReference>
<feature type="domain" description="ABC transporter" evidence="4">
    <location>
        <begin position="4"/>
        <end position="231"/>
    </location>
</feature>
<keyword evidence="2" id="KW-0547">Nucleotide-binding</keyword>
<protein>
    <recommendedName>
        <fullName evidence="4">ABC transporter domain-containing protein</fullName>
    </recommendedName>
</protein>
<dbReference type="EMBL" id="ADLK01000032">
    <property type="protein sequence ID" value="KMW16106.1"/>
    <property type="molecule type" value="Genomic_DNA"/>
</dbReference>
<accession>A0A0J9BVC4</accession>
<dbReference type="Gene3D" id="3.40.50.300">
    <property type="entry name" value="P-loop containing nucleotide triphosphate hydrolases"/>
    <property type="match status" value="1"/>
</dbReference>
<evidence type="ECO:0000256" key="3">
    <source>
        <dbReference type="ARBA" id="ARBA00022840"/>
    </source>
</evidence>
<dbReference type="PROSITE" id="PS50893">
    <property type="entry name" value="ABC_TRANSPORTER_2"/>
    <property type="match status" value="1"/>
</dbReference>
<dbReference type="GO" id="GO:0016887">
    <property type="term" value="F:ATP hydrolysis activity"/>
    <property type="evidence" value="ECO:0007669"/>
    <property type="project" value="InterPro"/>
</dbReference>
<dbReference type="PATRIC" id="fig|742734.4.peg.4874"/>
<dbReference type="InterPro" id="IPR003439">
    <property type="entry name" value="ABC_transporter-like_ATP-bd"/>
</dbReference>
<dbReference type="InterPro" id="IPR050166">
    <property type="entry name" value="ABC_transporter_ATP-bind"/>
</dbReference>
<dbReference type="SMART" id="SM00382">
    <property type="entry name" value="AAA"/>
    <property type="match status" value="1"/>
</dbReference>
<evidence type="ECO:0000256" key="1">
    <source>
        <dbReference type="ARBA" id="ARBA00022448"/>
    </source>
</evidence>
<dbReference type="PROSITE" id="PS00211">
    <property type="entry name" value="ABC_TRANSPORTER_1"/>
    <property type="match status" value="1"/>
</dbReference>
<dbReference type="GO" id="GO:0005524">
    <property type="term" value="F:ATP binding"/>
    <property type="evidence" value="ECO:0007669"/>
    <property type="project" value="UniProtKB-KW"/>
</dbReference>
<dbReference type="RefSeq" id="WP_007867817.1">
    <property type="nucleotide sequence ID" value="NZ_KQ235882.1"/>
</dbReference>
<dbReference type="PANTHER" id="PTHR42788:SF2">
    <property type="entry name" value="ABC TRANSPORTER ATP-BINDING PROTEIN"/>
    <property type="match status" value="1"/>
</dbReference>
<proteinExistence type="predicted"/>
<keyword evidence="1" id="KW-0813">Transport</keyword>
<dbReference type="InterPro" id="IPR003593">
    <property type="entry name" value="AAA+_ATPase"/>
</dbReference>
<evidence type="ECO:0000313" key="6">
    <source>
        <dbReference type="Proteomes" id="UP000037392"/>
    </source>
</evidence>
<organism evidence="5 6">
    <name type="scientific">[Clostridium] citroniae WAL-19142</name>
    <dbReference type="NCBI Taxonomy" id="742734"/>
    <lineage>
        <taxon>Bacteria</taxon>
        <taxon>Bacillati</taxon>
        <taxon>Bacillota</taxon>
        <taxon>Clostridia</taxon>
        <taxon>Lachnospirales</taxon>
        <taxon>Lachnospiraceae</taxon>
        <taxon>Enterocloster</taxon>
    </lineage>
</organism>
<reference evidence="5 6" key="1">
    <citation type="submission" date="2011-04" db="EMBL/GenBank/DDBJ databases">
        <title>The Genome Sequence of Clostridium citroniae WAL-19142.</title>
        <authorList>
            <consortium name="The Broad Institute Genome Sequencing Platform"/>
            <person name="Earl A."/>
            <person name="Ward D."/>
            <person name="Feldgarden M."/>
            <person name="Gevers D."/>
            <person name="Warren Y.A."/>
            <person name="Tyrrell K.L."/>
            <person name="Citron D.M."/>
            <person name="Goldstein E.J."/>
            <person name="Daigneault M."/>
            <person name="Allen-Vercoe E."/>
            <person name="Young S.K."/>
            <person name="Zeng Q."/>
            <person name="Gargeya S."/>
            <person name="Fitzgerald M."/>
            <person name="Haas B."/>
            <person name="Abouelleil A."/>
            <person name="Alvarado L."/>
            <person name="Arachchi H.M."/>
            <person name="Berlin A."/>
            <person name="Brown A."/>
            <person name="Chapman S.B."/>
            <person name="Chen Z."/>
            <person name="Dunbar C."/>
            <person name="Freedman E."/>
            <person name="Gearin G."/>
            <person name="Gellesch M."/>
            <person name="Goldberg J."/>
            <person name="Griggs A."/>
            <person name="Gujja S."/>
            <person name="Heilman E.R."/>
            <person name="Heiman D."/>
            <person name="Howarth C."/>
            <person name="Larson L."/>
            <person name="Lui A."/>
            <person name="MacDonald P.J."/>
            <person name="Mehta T."/>
            <person name="Montmayeur A."/>
            <person name="Murphy C."/>
            <person name="Neiman D."/>
            <person name="Pearson M."/>
            <person name="Priest M."/>
            <person name="Roberts A."/>
            <person name="Saif S."/>
            <person name="Shea T."/>
            <person name="Shenoy N."/>
            <person name="Sisk P."/>
            <person name="Stolte C."/>
            <person name="Sykes S."/>
            <person name="White J."/>
            <person name="Yandava C."/>
            <person name="Wortman J."/>
            <person name="Nusbaum C."/>
            <person name="Birren B."/>
        </authorList>
    </citation>
    <scope>NUCLEOTIDE SEQUENCE [LARGE SCALE GENOMIC DNA]</scope>
    <source>
        <strain evidence="5 6">WAL-19142</strain>
    </source>
</reference>
<comment type="caution">
    <text evidence="5">The sequence shown here is derived from an EMBL/GenBank/DDBJ whole genome shotgun (WGS) entry which is preliminary data.</text>
</comment>